<feature type="transmembrane region" description="Helical" evidence="11">
    <location>
        <begin position="564"/>
        <end position="583"/>
    </location>
</feature>
<keyword evidence="5" id="KW-0256">Endoplasmic reticulum</keyword>
<dbReference type="Proteomes" id="UP001610728">
    <property type="component" value="Unassembled WGS sequence"/>
</dbReference>
<evidence type="ECO:0000256" key="9">
    <source>
        <dbReference type="ARBA" id="ARBA00023568"/>
    </source>
</evidence>
<comment type="function">
    <text evidence="9">Sterol O-acyltransferase that catalyzes the formation of stery esters.</text>
</comment>
<keyword evidence="4 11" id="KW-0812">Transmembrane</keyword>
<dbReference type="Pfam" id="PF03062">
    <property type="entry name" value="MBOAT"/>
    <property type="match status" value="1"/>
</dbReference>
<feature type="region of interest" description="Disordered" evidence="10">
    <location>
        <begin position="1"/>
        <end position="41"/>
    </location>
</feature>
<feature type="transmembrane region" description="Helical" evidence="11">
    <location>
        <begin position="618"/>
        <end position="640"/>
    </location>
</feature>
<dbReference type="PANTHER" id="PTHR10408:SF23">
    <property type="entry name" value="STEROL O-ACYLTRANSFERASE 1-RELATED"/>
    <property type="match status" value="1"/>
</dbReference>
<comment type="subcellular location">
    <subcellularLocation>
        <location evidence="1">Endoplasmic reticulum membrane</location>
        <topology evidence="1">Multi-pass membrane protein</topology>
    </subcellularLocation>
</comment>
<organism evidence="12 13">
    <name type="scientific">Ceratocystis lukuohia</name>
    <dbReference type="NCBI Taxonomy" id="2019550"/>
    <lineage>
        <taxon>Eukaryota</taxon>
        <taxon>Fungi</taxon>
        <taxon>Dikarya</taxon>
        <taxon>Ascomycota</taxon>
        <taxon>Pezizomycotina</taxon>
        <taxon>Sordariomycetes</taxon>
        <taxon>Hypocreomycetidae</taxon>
        <taxon>Microascales</taxon>
        <taxon>Ceratocystidaceae</taxon>
        <taxon>Ceratocystis</taxon>
    </lineage>
</organism>
<dbReference type="EMBL" id="JABSNW010000004">
    <property type="protein sequence ID" value="KAL2887933.1"/>
    <property type="molecule type" value="Genomic_DNA"/>
</dbReference>
<evidence type="ECO:0000256" key="6">
    <source>
        <dbReference type="ARBA" id="ARBA00022989"/>
    </source>
</evidence>
<evidence type="ECO:0000256" key="7">
    <source>
        <dbReference type="ARBA" id="ARBA00023136"/>
    </source>
</evidence>
<reference evidence="12 13" key="1">
    <citation type="submission" date="2020-05" db="EMBL/GenBank/DDBJ databases">
        <title>Ceratocystis lukuohia genome.</title>
        <authorList>
            <person name="Harrington T.C."/>
            <person name="Kim K."/>
            <person name="Mayers C.G."/>
        </authorList>
    </citation>
    <scope>NUCLEOTIDE SEQUENCE [LARGE SCALE GENOMIC DNA]</scope>
    <source>
        <strain evidence="12 13">C4212</strain>
    </source>
</reference>
<accession>A0ABR4MI22</accession>
<name>A0ABR4MI22_9PEZI</name>
<dbReference type="PANTHER" id="PTHR10408">
    <property type="entry name" value="STEROL O-ACYLTRANSFERASE"/>
    <property type="match status" value="1"/>
</dbReference>
<keyword evidence="3" id="KW-0808">Transferase</keyword>
<evidence type="ECO:0000256" key="1">
    <source>
        <dbReference type="ARBA" id="ARBA00004477"/>
    </source>
</evidence>
<feature type="compositionally biased region" description="Polar residues" evidence="10">
    <location>
        <begin position="32"/>
        <end position="41"/>
    </location>
</feature>
<comment type="caution">
    <text evidence="12">The sequence shown here is derived from an EMBL/GenBank/DDBJ whole genome shotgun (WGS) entry which is preliminary data.</text>
</comment>
<dbReference type="GeneID" id="98118046"/>
<dbReference type="InterPro" id="IPR014371">
    <property type="entry name" value="Oat_ACAT_DAG_ARE"/>
</dbReference>
<proteinExistence type="inferred from homology"/>
<evidence type="ECO:0000256" key="2">
    <source>
        <dbReference type="ARBA" id="ARBA00009010"/>
    </source>
</evidence>
<evidence type="ECO:0000256" key="4">
    <source>
        <dbReference type="ARBA" id="ARBA00022692"/>
    </source>
</evidence>
<evidence type="ECO:0000313" key="12">
    <source>
        <dbReference type="EMBL" id="KAL2887933.1"/>
    </source>
</evidence>
<feature type="transmembrane region" description="Helical" evidence="11">
    <location>
        <begin position="435"/>
        <end position="457"/>
    </location>
</feature>
<evidence type="ECO:0000256" key="8">
    <source>
        <dbReference type="ARBA" id="ARBA00023315"/>
    </source>
</evidence>
<dbReference type="InterPro" id="IPR004299">
    <property type="entry name" value="MBOAT_fam"/>
</dbReference>
<evidence type="ECO:0000256" key="10">
    <source>
        <dbReference type="SAM" id="MobiDB-lite"/>
    </source>
</evidence>
<gene>
    <name evidence="12" type="ORF">HOO65_040270</name>
</gene>
<comment type="similarity">
    <text evidence="2">Belongs to the membrane-bound acyltransferase family. Sterol o-acyltransferase subfamily.</text>
</comment>
<keyword evidence="8" id="KW-0012">Acyltransferase</keyword>
<keyword evidence="7 11" id="KW-0472">Membrane</keyword>
<protein>
    <submittedName>
        <fullName evidence="12">Sterol O-acyltransferase 2</fullName>
    </submittedName>
</protein>
<sequence length="641" mass="73311">MEATTRPDTPPTTPPQRKSRAVFATPFPPASSPKNSPSLDSGINITMSSTTETTPDTFTLRHRKPDARTEALILSEDIDVSVTNNAGNTKDLSDDEKHVLLQSTELRDVIKSSLQNCDGPKKVLKRGKFRDLIFTKQFSAFDGQNDSAANSPFIGFFNLFWMSVFMYMLKIVVLNISIHGNPLGTHEIISTMVSRDLVYLGLADGVMCALTLVSWGIQHIMFAGYLNWDRSGWLLQHAWQVFFIVSVIGLTLYREWPWTHTVFFVLHGLTMLMKQHAYSFYNGYLSTVYYERASLIKKLKELEAIAPSHKASNTAPAAADIDTTHLAENPHPLPAESLDFNARRVHNSHDQDLQAIAAAIDSGEPLDLAQISTYKQIIKWEIDALTEELKGRATVPERMYPNNLTLKNALEWVALPTLVYELEYPRSNKINWRYVAVKVTAVFGIIFVMILISQHFIYPVFSQAIAMKEANVPVIERFKVWPSMLSDLMFPFVMEYLLTWYLIWETILNVLAELTYFADRSFYDAWWNSVSWDQFARDWNRPVHNFLLRHVYHSSQASMGIGRYTATIITFFLSACVHELVMWCLFKKLRGYLLIMQMFQIPLVSLHRSRFLKGRKTLNNLIFWLGIFTGPSLLGSLYIIL</sequence>
<evidence type="ECO:0000256" key="11">
    <source>
        <dbReference type="SAM" id="Phobius"/>
    </source>
</evidence>
<evidence type="ECO:0000256" key="5">
    <source>
        <dbReference type="ARBA" id="ARBA00022824"/>
    </source>
</evidence>
<dbReference type="RefSeq" id="XP_070859113.1">
    <property type="nucleotide sequence ID" value="XM_071002681.1"/>
</dbReference>
<keyword evidence="13" id="KW-1185">Reference proteome</keyword>
<evidence type="ECO:0000313" key="13">
    <source>
        <dbReference type="Proteomes" id="UP001610728"/>
    </source>
</evidence>
<feature type="transmembrane region" description="Helical" evidence="11">
    <location>
        <begin position="153"/>
        <end position="176"/>
    </location>
</feature>
<keyword evidence="6 11" id="KW-1133">Transmembrane helix</keyword>
<evidence type="ECO:0000256" key="3">
    <source>
        <dbReference type="ARBA" id="ARBA00022679"/>
    </source>
</evidence>
<feature type="transmembrane region" description="Helical" evidence="11">
    <location>
        <begin position="197"/>
        <end position="217"/>
    </location>
</feature>
<feature type="transmembrane region" description="Helical" evidence="11">
    <location>
        <begin position="237"/>
        <end position="253"/>
    </location>
</feature>